<dbReference type="OrthoDB" id="1918at2759"/>
<keyword evidence="3" id="KW-1185">Reference proteome</keyword>
<name>A0A4R0RN40_9APHY</name>
<feature type="region of interest" description="Disordered" evidence="1">
    <location>
        <begin position="907"/>
        <end position="932"/>
    </location>
</feature>
<organism evidence="2 3">
    <name type="scientific">Steccherinum ochraceum</name>
    <dbReference type="NCBI Taxonomy" id="92696"/>
    <lineage>
        <taxon>Eukaryota</taxon>
        <taxon>Fungi</taxon>
        <taxon>Dikarya</taxon>
        <taxon>Basidiomycota</taxon>
        <taxon>Agaricomycotina</taxon>
        <taxon>Agaricomycetes</taxon>
        <taxon>Polyporales</taxon>
        <taxon>Steccherinaceae</taxon>
        <taxon>Steccherinum</taxon>
    </lineage>
</organism>
<evidence type="ECO:0000256" key="1">
    <source>
        <dbReference type="SAM" id="MobiDB-lite"/>
    </source>
</evidence>
<feature type="region of interest" description="Disordered" evidence="1">
    <location>
        <begin position="46"/>
        <end position="191"/>
    </location>
</feature>
<feature type="region of interest" description="Disordered" evidence="1">
    <location>
        <begin position="246"/>
        <end position="282"/>
    </location>
</feature>
<dbReference type="EMBL" id="RWJN01000062">
    <property type="protein sequence ID" value="TCD68602.1"/>
    <property type="molecule type" value="Genomic_DNA"/>
</dbReference>
<protein>
    <recommendedName>
        <fullName evidence="4">Rgp1-domain-containing protein</fullName>
    </recommendedName>
</protein>
<feature type="compositionally biased region" description="Polar residues" evidence="1">
    <location>
        <begin position="82"/>
        <end position="95"/>
    </location>
</feature>
<evidence type="ECO:0000313" key="2">
    <source>
        <dbReference type="EMBL" id="TCD68602.1"/>
    </source>
</evidence>
<feature type="compositionally biased region" description="Basic and acidic residues" evidence="1">
    <location>
        <begin position="151"/>
        <end position="171"/>
    </location>
</feature>
<comment type="caution">
    <text evidence="2">The sequence shown here is derived from an EMBL/GenBank/DDBJ whole genome shotgun (WGS) entry which is preliminary data.</text>
</comment>
<evidence type="ECO:0008006" key="4">
    <source>
        <dbReference type="Google" id="ProtNLM"/>
    </source>
</evidence>
<dbReference type="Proteomes" id="UP000292702">
    <property type="component" value="Unassembled WGS sequence"/>
</dbReference>
<dbReference type="AlphaFoldDB" id="A0A4R0RN40"/>
<dbReference type="InterPro" id="IPR014848">
    <property type="entry name" value="Rgp1"/>
</dbReference>
<dbReference type="Pfam" id="PF08737">
    <property type="entry name" value="Rgp1"/>
    <property type="match status" value="1"/>
</dbReference>
<gene>
    <name evidence="2" type="ORF">EIP91_010393</name>
</gene>
<sequence length="971" mass="103474">MPIAGTSTTVDTNEPVRVVVTPSQASYFAGETFTVTITITNVRSQEPAPPIARSASHSTGHVHKRGAHSISSVPLARPPTSPISRTTSQQGSTGAKQDGGLGTGVRRGLIGNRPMKNGDSVVADSEDADPGKRPSLAKSLSLSISPGEFQAHLKDETKGKTPIHSVREQDSYHSPTSPRVSSPLARSASVPVNHPHARKQSVLDGQLQLQDLRPPPTLSPFSPTPNASTSAFSLSLDPITESGIPPITPSNSFPSPIPETTAADFRTPIPDIPPNTTNATTVTTKGKDAFHSYPPRPPHLRPGHRPTHLGLGHPPNASPVGNAPRTAFSSSFPIPNTELILYSYAHLVGTLSIIPPPGASPTQEQARMLHHVRSSLLKRKAMGGGSMDIASLASQSSRYGNLTPGLPRSRASHTRSSSLSASLLSLISPSSSSPAVSSQPWTPGHRARTPSASMPGFLSPNSPAPPLSASNSQNDEEFVDPEIPLPTFEVQPTMLAVDLSLGPGESRSYTYSLPLPENLPPTFRGRTLRFSYQFILGICRAGSSPPTGSGPSSQSRVMKVPIRLYTHVKVGRSPTPYDLLWPVGLRNRLSLQSLAKVVEAPVAPKSLVRAGPPAVPDASATTGAYLDLQAYARNLLAALPDSAEPDASTGNLDARPPIPSRALSDHRFAEAQGIDFAEEGAPRDCREAVEILTRNPKKLSYDVNKDGVKVAVLTFTKVAYRLGETVLGVVELNEPSSRARVLKLSALLEAHESLPGSISSSQSSRHMRRVHAEQHSSFVTSTLRTTFSLDIPPDASPAFQVDAKSDALQPTPSHLGGLEWKVRLCLLVSVGSPHTRTDPHGVRLKNLVRDGPRGEWGSSWKAAPTIAPMEWPDARAMLNGSAEGGPPASSSSWMSFLTSTLFGSSETPYHDGDEGIDSEEDELGGGSRELETWGVEEDWREVRVEMVECEVPISVWPGNTAYKAAEVVFDV</sequence>
<evidence type="ECO:0000313" key="3">
    <source>
        <dbReference type="Proteomes" id="UP000292702"/>
    </source>
</evidence>
<dbReference type="STRING" id="92696.A0A4R0RN40"/>
<feature type="region of interest" description="Disordered" evidence="1">
    <location>
        <begin position="430"/>
        <end position="476"/>
    </location>
</feature>
<reference evidence="2 3" key="1">
    <citation type="submission" date="2018-11" db="EMBL/GenBank/DDBJ databases">
        <title>Genome assembly of Steccherinum ochraceum LE-BIN_3174, the white-rot fungus of the Steccherinaceae family (The Residual Polyporoid clade, Polyporales, Basidiomycota).</title>
        <authorList>
            <person name="Fedorova T.V."/>
            <person name="Glazunova O.A."/>
            <person name="Landesman E.O."/>
            <person name="Moiseenko K.V."/>
            <person name="Psurtseva N.V."/>
            <person name="Savinova O.S."/>
            <person name="Shakhova N.V."/>
            <person name="Tyazhelova T.V."/>
            <person name="Vasina D.V."/>
        </authorList>
    </citation>
    <scope>NUCLEOTIDE SEQUENCE [LARGE SCALE GENOMIC DNA]</scope>
    <source>
        <strain evidence="2 3">LE-BIN_3174</strain>
    </source>
</reference>
<proteinExistence type="predicted"/>
<feature type="compositionally biased region" description="Acidic residues" evidence="1">
    <location>
        <begin position="914"/>
        <end position="923"/>
    </location>
</feature>
<dbReference type="PANTHER" id="PTHR12507">
    <property type="entry name" value="REDUCED GROWTH PHENOTYPE 1 RGP1, YEAST -RELATED"/>
    <property type="match status" value="1"/>
</dbReference>
<feature type="region of interest" description="Disordered" evidence="1">
    <location>
        <begin position="300"/>
        <end position="324"/>
    </location>
</feature>
<accession>A0A4R0RN40</accession>